<name>A0A813PQY9_9BILA</name>
<sequence>MEDSSNQTKPFNNVPNEAFLTFANNEYNYSTLLINLVDSVHRFSKRHIIAYGVGIDLDIDIKKYPRLIIRRLNRTGCSHSIHFCKIYAIIESKLDYGIHLDADSLVNWNIDILFDVVRRWPYDYPLAPRHPTPQVNYMTFLKNFELELKDRTIPYVHAQFSWNYRVYPFFERALERMQGQQFQGANFDESGINVLLWKAKARHTLCKIDPYYSYVSDYVSQKKICREYCPTAYFIFHGGKTENQMRDTLDQLKNHTGLPYIQTNTEGFHYLNETKYTCCHPDSKPSSIHPLICEYPPRNTSY</sequence>
<protein>
    <submittedName>
        <fullName evidence="1">Uncharacterized protein</fullName>
    </submittedName>
</protein>
<gene>
    <name evidence="1" type="ORF">JYZ213_LOCUS2564</name>
    <name evidence="2" type="ORF">OXD698_LOCUS43891</name>
</gene>
<evidence type="ECO:0000313" key="2">
    <source>
        <dbReference type="EMBL" id="CAF4259470.1"/>
    </source>
</evidence>
<proteinExistence type="predicted"/>
<evidence type="ECO:0000313" key="3">
    <source>
        <dbReference type="Proteomes" id="UP000663845"/>
    </source>
</evidence>
<accession>A0A813PQY9</accession>
<comment type="caution">
    <text evidence="1">The sequence shown here is derived from an EMBL/GenBank/DDBJ whole genome shotgun (WGS) entry which is preliminary data.</text>
</comment>
<organism evidence="1 3">
    <name type="scientific">Adineta steineri</name>
    <dbReference type="NCBI Taxonomy" id="433720"/>
    <lineage>
        <taxon>Eukaryota</taxon>
        <taxon>Metazoa</taxon>
        <taxon>Spiralia</taxon>
        <taxon>Gnathifera</taxon>
        <taxon>Rotifera</taxon>
        <taxon>Eurotatoria</taxon>
        <taxon>Bdelloidea</taxon>
        <taxon>Adinetida</taxon>
        <taxon>Adinetidae</taxon>
        <taxon>Adineta</taxon>
    </lineage>
</organism>
<dbReference type="Proteomes" id="UP000663844">
    <property type="component" value="Unassembled WGS sequence"/>
</dbReference>
<dbReference type="AlphaFoldDB" id="A0A813PQY9"/>
<dbReference type="Proteomes" id="UP000663845">
    <property type="component" value="Unassembled WGS sequence"/>
</dbReference>
<dbReference type="EMBL" id="CAJNOG010000013">
    <property type="protein sequence ID" value="CAF0752324.1"/>
    <property type="molecule type" value="Genomic_DNA"/>
</dbReference>
<dbReference type="EMBL" id="CAJOAZ010012906">
    <property type="protein sequence ID" value="CAF4259470.1"/>
    <property type="molecule type" value="Genomic_DNA"/>
</dbReference>
<reference evidence="1" key="1">
    <citation type="submission" date="2021-02" db="EMBL/GenBank/DDBJ databases">
        <authorList>
            <person name="Nowell W R."/>
        </authorList>
    </citation>
    <scope>NUCLEOTIDE SEQUENCE</scope>
</reference>
<evidence type="ECO:0000313" key="1">
    <source>
        <dbReference type="EMBL" id="CAF0752324.1"/>
    </source>
</evidence>